<keyword evidence="6" id="KW-0175">Coiled coil</keyword>
<dbReference type="GO" id="GO:0000045">
    <property type="term" value="P:autophagosome assembly"/>
    <property type="evidence" value="ECO:0007669"/>
    <property type="project" value="TreeGrafter"/>
</dbReference>
<keyword evidence="1" id="KW-0808">Transferase</keyword>
<sequence>MSWNEPLAGHPRYEFVRNLGRGSHSLVQLCRDRATGEAVAVKLIQRGWDPGQSKYVERELLNHQELSRTRHPHIVEFREVFLTSSHLAVVMEYVEGENLQQFLANTGGRASEALARFLFQQLVLALDFCHRKGKVSRDVKLANTLLALAQNQLPLVKLCDFGFSKDTMLHSAPASQVGTALFVAPEVMHNFSNQPYDGALADVWSCGIVLFILLFGRHPFLRPEDVGAPDQQQMLTLFTRTAREEFSMLPHEAGAISPECADLLLRMLQTRPALRLTMSAIQVHPWFRTGLPEGAGVMNTLILRDDAAVIPRQSPDEIRLLVKQASHLDPMMLSGRFGNALSQQQQLAMQQELQAQEQQQLQQQQLQQQQEQQRQQQQQEQHRQQQLGYLFSQPPQQQPTAYAAASDSSSAAQLTQQQQIREQQQQRQQQWAAGPPASQPPWAAPSPPSQQQWGAGEGAACLPPHQQQQWAAPSPTSHQQQSVQSVQQHQHQQQQQQQQQFQQQQWGGAAPQQPQQQPQQQPPPAAGPPTAQRAPTAGELAVARLRTSDLDSFMGTDVPIDAAV</sequence>
<accession>A0A0D2J640</accession>
<dbReference type="Gene3D" id="3.30.200.20">
    <property type="entry name" value="Phosphorylase Kinase, domain 1"/>
    <property type="match status" value="1"/>
</dbReference>
<feature type="coiled-coil region" evidence="6">
    <location>
        <begin position="341"/>
        <end position="387"/>
    </location>
</feature>
<keyword evidence="3" id="KW-0418">Kinase</keyword>
<dbReference type="InterPro" id="IPR017441">
    <property type="entry name" value="Protein_kinase_ATP_BS"/>
</dbReference>
<dbReference type="Gene3D" id="1.10.510.10">
    <property type="entry name" value="Transferase(Phosphotransferase) domain 1"/>
    <property type="match status" value="1"/>
</dbReference>
<keyword evidence="4 5" id="KW-0067">ATP-binding</keyword>
<dbReference type="InterPro" id="IPR000719">
    <property type="entry name" value="Prot_kinase_dom"/>
</dbReference>
<evidence type="ECO:0000256" key="6">
    <source>
        <dbReference type="SAM" id="Coils"/>
    </source>
</evidence>
<feature type="compositionally biased region" description="Low complexity" evidence="7">
    <location>
        <begin position="473"/>
        <end position="519"/>
    </location>
</feature>
<evidence type="ECO:0000256" key="4">
    <source>
        <dbReference type="ARBA" id="ARBA00022840"/>
    </source>
</evidence>
<protein>
    <recommendedName>
        <fullName evidence="8">Protein kinase domain-containing protein</fullName>
    </recommendedName>
</protein>
<feature type="region of interest" description="Disordered" evidence="7">
    <location>
        <begin position="395"/>
        <end position="543"/>
    </location>
</feature>
<dbReference type="PANTHER" id="PTHR24348">
    <property type="entry name" value="SERINE/THREONINE-PROTEIN KINASE UNC-51-RELATED"/>
    <property type="match status" value="1"/>
</dbReference>
<dbReference type="Proteomes" id="UP000054498">
    <property type="component" value="Unassembled WGS sequence"/>
</dbReference>
<dbReference type="PANTHER" id="PTHR24348:SF22">
    <property type="entry name" value="NON-SPECIFIC SERINE_THREONINE PROTEIN KINASE"/>
    <property type="match status" value="1"/>
</dbReference>
<dbReference type="GO" id="GO:0005524">
    <property type="term" value="F:ATP binding"/>
    <property type="evidence" value="ECO:0007669"/>
    <property type="project" value="UniProtKB-UniRule"/>
</dbReference>
<keyword evidence="2 5" id="KW-0547">Nucleotide-binding</keyword>
<dbReference type="GO" id="GO:0005829">
    <property type="term" value="C:cytosol"/>
    <property type="evidence" value="ECO:0007669"/>
    <property type="project" value="TreeGrafter"/>
</dbReference>
<dbReference type="GO" id="GO:0016020">
    <property type="term" value="C:membrane"/>
    <property type="evidence" value="ECO:0007669"/>
    <property type="project" value="TreeGrafter"/>
</dbReference>
<dbReference type="EMBL" id="KK103554">
    <property type="protein sequence ID" value="KIY95352.1"/>
    <property type="molecule type" value="Genomic_DNA"/>
</dbReference>
<dbReference type="GO" id="GO:0000407">
    <property type="term" value="C:phagophore assembly site"/>
    <property type="evidence" value="ECO:0007669"/>
    <property type="project" value="TreeGrafter"/>
</dbReference>
<dbReference type="OrthoDB" id="530080at2759"/>
<organism evidence="9 10">
    <name type="scientific">Monoraphidium neglectum</name>
    <dbReference type="NCBI Taxonomy" id="145388"/>
    <lineage>
        <taxon>Eukaryota</taxon>
        <taxon>Viridiplantae</taxon>
        <taxon>Chlorophyta</taxon>
        <taxon>core chlorophytes</taxon>
        <taxon>Chlorophyceae</taxon>
        <taxon>CS clade</taxon>
        <taxon>Sphaeropleales</taxon>
        <taxon>Selenastraceae</taxon>
        <taxon>Monoraphidium</taxon>
    </lineage>
</organism>
<feature type="binding site" evidence="5">
    <location>
        <position position="42"/>
    </location>
    <ligand>
        <name>ATP</name>
        <dbReference type="ChEBI" id="CHEBI:30616"/>
    </ligand>
</feature>
<feature type="compositionally biased region" description="Low complexity" evidence="7">
    <location>
        <begin position="395"/>
        <end position="436"/>
    </location>
</feature>
<gene>
    <name evidence="9" type="ORF">MNEG_12611</name>
</gene>
<feature type="domain" description="Protein kinase" evidence="8">
    <location>
        <begin position="13"/>
        <end position="287"/>
    </location>
</feature>
<dbReference type="GO" id="GO:0005776">
    <property type="term" value="C:autophagosome"/>
    <property type="evidence" value="ECO:0007669"/>
    <property type="project" value="TreeGrafter"/>
</dbReference>
<evidence type="ECO:0000313" key="9">
    <source>
        <dbReference type="EMBL" id="KIY95352.1"/>
    </source>
</evidence>
<dbReference type="InterPro" id="IPR011009">
    <property type="entry name" value="Kinase-like_dom_sf"/>
</dbReference>
<dbReference type="PROSITE" id="PS00107">
    <property type="entry name" value="PROTEIN_KINASE_ATP"/>
    <property type="match status" value="1"/>
</dbReference>
<dbReference type="GO" id="GO:0010506">
    <property type="term" value="P:regulation of autophagy"/>
    <property type="evidence" value="ECO:0007669"/>
    <property type="project" value="InterPro"/>
</dbReference>
<dbReference type="Pfam" id="PF00069">
    <property type="entry name" value="Pkinase"/>
    <property type="match status" value="1"/>
</dbReference>
<evidence type="ECO:0000256" key="2">
    <source>
        <dbReference type="ARBA" id="ARBA00022741"/>
    </source>
</evidence>
<dbReference type="SMART" id="SM00220">
    <property type="entry name" value="S_TKc"/>
    <property type="match status" value="1"/>
</dbReference>
<proteinExistence type="predicted"/>
<dbReference type="AlphaFoldDB" id="A0A0D2J640"/>
<evidence type="ECO:0000256" key="1">
    <source>
        <dbReference type="ARBA" id="ARBA00022679"/>
    </source>
</evidence>
<dbReference type="GeneID" id="25729991"/>
<feature type="compositionally biased region" description="Low complexity" evidence="7">
    <location>
        <begin position="528"/>
        <end position="537"/>
    </location>
</feature>
<dbReference type="GO" id="GO:0004674">
    <property type="term" value="F:protein serine/threonine kinase activity"/>
    <property type="evidence" value="ECO:0007669"/>
    <property type="project" value="InterPro"/>
</dbReference>
<evidence type="ECO:0000256" key="5">
    <source>
        <dbReference type="PROSITE-ProRule" id="PRU10141"/>
    </source>
</evidence>
<evidence type="ECO:0000256" key="3">
    <source>
        <dbReference type="ARBA" id="ARBA00022777"/>
    </source>
</evidence>
<evidence type="ECO:0000256" key="7">
    <source>
        <dbReference type="SAM" id="MobiDB-lite"/>
    </source>
</evidence>
<keyword evidence="10" id="KW-1185">Reference proteome</keyword>
<feature type="compositionally biased region" description="Pro residues" evidence="7">
    <location>
        <begin position="437"/>
        <end position="448"/>
    </location>
</feature>
<dbReference type="STRING" id="145388.A0A0D2J640"/>
<dbReference type="RefSeq" id="XP_013894372.1">
    <property type="nucleotide sequence ID" value="XM_014038918.1"/>
</dbReference>
<dbReference type="PROSITE" id="PS50011">
    <property type="entry name" value="PROTEIN_KINASE_DOM"/>
    <property type="match status" value="1"/>
</dbReference>
<dbReference type="KEGG" id="mng:MNEG_12611"/>
<dbReference type="InterPro" id="IPR045269">
    <property type="entry name" value="Atg1-like"/>
</dbReference>
<name>A0A0D2J640_9CHLO</name>
<dbReference type="SUPFAM" id="SSF56112">
    <property type="entry name" value="Protein kinase-like (PK-like)"/>
    <property type="match status" value="1"/>
</dbReference>
<evidence type="ECO:0000259" key="8">
    <source>
        <dbReference type="PROSITE" id="PS50011"/>
    </source>
</evidence>
<evidence type="ECO:0000313" key="10">
    <source>
        <dbReference type="Proteomes" id="UP000054498"/>
    </source>
</evidence>
<reference evidence="9 10" key="1">
    <citation type="journal article" date="2013" name="BMC Genomics">
        <title>Reconstruction of the lipid metabolism for the microalga Monoraphidium neglectum from its genome sequence reveals characteristics suitable for biofuel production.</title>
        <authorList>
            <person name="Bogen C."/>
            <person name="Al-Dilaimi A."/>
            <person name="Albersmeier A."/>
            <person name="Wichmann J."/>
            <person name="Grundmann M."/>
            <person name="Rupp O."/>
            <person name="Lauersen K.J."/>
            <person name="Blifernez-Klassen O."/>
            <person name="Kalinowski J."/>
            <person name="Goesmann A."/>
            <person name="Mussgnug J.H."/>
            <person name="Kruse O."/>
        </authorList>
    </citation>
    <scope>NUCLEOTIDE SEQUENCE [LARGE SCALE GENOMIC DNA]</scope>
    <source>
        <strain evidence="9 10">SAG 48.87</strain>
    </source>
</reference>